<evidence type="ECO:0000313" key="6">
    <source>
        <dbReference type="Proteomes" id="UP000726170"/>
    </source>
</evidence>
<gene>
    <name evidence="5" type="ORF">KQI86_06585</name>
</gene>
<dbReference type="Pfam" id="PF00126">
    <property type="entry name" value="HTH_1"/>
    <property type="match status" value="1"/>
</dbReference>
<keyword evidence="6" id="KW-1185">Reference proteome</keyword>
<dbReference type="PANTHER" id="PTHR30419">
    <property type="entry name" value="HTH-TYPE TRANSCRIPTIONAL REGULATOR YBHD"/>
    <property type="match status" value="1"/>
</dbReference>
<comment type="caution">
    <text evidence="5">The sequence shown here is derived from an EMBL/GenBank/DDBJ whole genome shotgun (WGS) entry which is preliminary data.</text>
</comment>
<evidence type="ECO:0000256" key="1">
    <source>
        <dbReference type="ARBA" id="ARBA00023015"/>
    </source>
</evidence>
<keyword evidence="2" id="KW-0238">DNA-binding</keyword>
<evidence type="ECO:0000259" key="4">
    <source>
        <dbReference type="PROSITE" id="PS50931"/>
    </source>
</evidence>
<keyword evidence="1" id="KW-0805">Transcription regulation</keyword>
<organism evidence="5 6">
    <name type="scientific">Clostridium mobile</name>
    <dbReference type="NCBI Taxonomy" id="2841512"/>
    <lineage>
        <taxon>Bacteria</taxon>
        <taxon>Bacillati</taxon>
        <taxon>Bacillota</taxon>
        <taxon>Clostridia</taxon>
        <taxon>Eubacteriales</taxon>
        <taxon>Clostridiaceae</taxon>
        <taxon>Clostridium</taxon>
    </lineage>
</organism>
<feature type="domain" description="HTH lysR-type" evidence="4">
    <location>
        <begin position="1"/>
        <end position="58"/>
    </location>
</feature>
<evidence type="ECO:0000256" key="2">
    <source>
        <dbReference type="ARBA" id="ARBA00023125"/>
    </source>
</evidence>
<dbReference type="RefSeq" id="WP_216438489.1">
    <property type="nucleotide sequence ID" value="NZ_JAHLQF010000002.1"/>
</dbReference>
<dbReference type="InterPro" id="IPR005119">
    <property type="entry name" value="LysR_subst-bd"/>
</dbReference>
<evidence type="ECO:0000256" key="3">
    <source>
        <dbReference type="ARBA" id="ARBA00023163"/>
    </source>
</evidence>
<dbReference type="Proteomes" id="UP000726170">
    <property type="component" value="Unassembled WGS sequence"/>
</dbReference>
<dbReference type="InterPro" id="IPR000847">
    <property type="entry name" value="LysR_HTH_N"/>
</dbReference>
<dbReference type="PROSITE" id="PS50931">
    <property type="entry name" value="HTH_LYSR"/>
    <property type="match status" value="1"/>
</dbReference>
<proteinExistence type="predicted"/>
<dbReference type="PANTHER" id="PTHR30419:SF28">
    <property type="entry name" value="HTH-TYPE TRANSCRIPTIONAL REGULATOR BSDA"/>
    <property type="match status" value="1"/>
</dbReference>
<reference evidence="5 6" key="1">
    <citation type="submission" date="2021-06" db="EMBL/GenBank/DDBJ databases">
        <authorList>
            <person name="Sun Q."/>
            <person name="Li D."/>
        </authorList>
    </citation>
    <scope>NUCLEOTIDE SEQUENCE [LARGE SCALE GENOMIC DNA]</scope>
    <source>
        <strain evidence="5 6">MSJ-11</strain>
    </source>
</reference>
<sequence length="288" mass="32810">MDNRQLTYFLAIVEEGNITKAAERLHIAQPYLSQQLKFLEDELGVKLIERTTRKFQITDAGLMLRRRAEQILELTETTVKELKDFDEGIQGTLSIGSIATAGATLLEDRVYTFHKKYPNISFQIREGSTFKVLEMLKSRVIEIGIIRTPLNPEILESIYLPSEPMVAATSIDLSWSKNEESIYLTELKNQPLLVDRRYENMIIDACEKSGFQPKILCVNDDPRLILSWANKGIGVAIVPATWINLVSMDTLKIKEINAPSLTTQTAIVWLKNKYLSTPARNFLKTFQE</sequence>
<dbReference type="InterPro" id="IPR050950">
    <property type="entry name" value="HTH-type_LysR_regulators"/>
</dbReference>
<dbReference type="EMBL" id="JAHLQF010000002">
    <property type="protein sequence ID" value="MBU5483991.1"/>
    <property type="molecule type" value="Genomic_DNA"/>
</dbReference>
<protein>
    <submittedName>
        <fullName evidence="5">LysR family transcriptional regulator</fullName>
    </submittedName>
</protein>
<name>A0ABS6EFK8_9CLOT</name>
<evidence type="ECO:0000313" key="5">
    <source>
        <dbReference type="EMBL" id="MBU5483991.1"/>
    </source>
</evidence>
<accession>A0ABS6EFK8</accession>
<dbReference type="CDD" id="cd05466">
    <property type="entry name" value="PBP2_LTTR_substrate"/>
    <property type="match status" value="1"/>
</dbReference>
<keyword evidence="3" id="KW-0804">Transcription</keyword>
<dbReference type="Pfam" id="PF03466">
    <property type="entry name" value="LysR_substrate"/>
    <property type="match status" value="1"/>
</dbReference>